<dbReference type="HOGENOM" id="CLU_029002_5_0_6"/>
<dbReference type="OrthoDB" id="9810445at2"/>
<dbReference type="PROSITE" id="PS51257">
    <property type="entry name" value="PROKAR_LIPOPROTEIN"/>
    <property type="match status" value="1"/>
</dbReference>
<proteinExistence type="inferred from homology"/>
<dbReference type="AlphaFoldDB" id="A0A099CXR7"/>
<keyword evidence="2" id="KW-0479">Metal-binding</keyword>
<evidence type="ECO:0000313" key="10">
    <source>
        <dbReference type="Proteomes" id="UP000029708"/>
    </source>
</evidence>
<dbReference type="STRING" id="1543381.LF63_0106725"/>
<dbReference type="Proteomes" id="UP000029708">
    <property type="component" value="Unassembled WGS sequence"/>
</dbReference>
<evidence type="ECO:0000313" key="8">
    <source>
        <dbReference type="EMBL" id="KGI78407.1"/>
    </source>
</evidence>
<dbReference type="InterPro" id="IPR051156">
    <property type="entry name" value="Mito/Outer_Membr_Metalloprot"/>
</dbReference>
<dbReference type="GO" id="GO:0004222">
    <property type="term" value="F:metalloendopeptidase activity"/>
    <property type="evidence" value="ECO:0007669"/>
    <property type="project" value="InterPro"/>
</dbReference>
<dbReference type="RefSeq" id="WP_043100538.1">
    <property type="nucleotide sequence ID" value="NZ_JACHET010000001.1"/>
</dbReference>
<accession>A0A099CXR7</accession>
<evidence type="ECO:0000313" key="11">
    <source>
        <dbReference type="Proteomes" id="UP000560000"/>
    </source>
</evidence>
<dbReference type="GO" id="GO:0016020">
    <property type="term" value="C:membrane"/>
    <property type="evidence" value="ECO:0007669"/>
    <property type="project" value="TreeGrafter"/>
</dbReference>
<reference evidence="8 10" key="1">
    <citation type="submission" date="2014-09" db="EMBL/GenBank/DDBJ databases">
        <title>Xanthomonadaceae 3.5X direct submission.</title>
        <authorList>
            <person name="Fang T."/>
            <person name="Wang H."/>
        </authorList>
    </citation>
    <scope>NUCLEOTIDE SEQUENCE [LARGE SCALE GENOMIC DNA]</scope>
    <source>
        <strain evidence="8 10">3.5X</strain>
    </source>
</reference>
<evidence type="ECO:0000256" key="1">
    <source>
        <dbReference type="ARBA" id="ARBA00022670"/>
    </source>
</evidence>
<dbReference type="PANTHER" id="PTHR22726">
    <property type="entry name" value="METALLOENDOPEPTIDASE OMA1"/>
    <property type="match status" value="1"/>
</dbReference>
<dbReference type="GO" id="GO:0051603">
    <property type="term" value="P:proteolysis involved in protein catabolic process"/>
    <property type="evidence" value="ECO:0007669"/>
    <property type="project" value="TreeGrafter"/>
</dbReference>
<evidence type="ECO:0000256" key="5">
    <source>
        <dbReference type="ARBA" id="ARBA00023049"/>
    </source>
</evidence>
<evidence type="ECO:0000256" key="6">
    <source>
        <dbReference type="RuleBase" id="RU003983"/>
    </source>
</evidence>
<dbReference type="Gene3D" id="3.30.2010.10">
    <property type="entry name" value="Metalloproteases ('zincins'), catalytic domain"/>
    <property type="match status" value="1"/>
</dbReference>
<comment type="similarity">
    <text evidence="6">Belongs to the peptidase M48 family.</text>
</comment>
<dbReference type="PANTHER" id="PTHR22726:SF24">
    <property type="entry name" value="M48 FAMILY METALLOPEPTIDASE"/>
    <property type="match status" value="1"/>
</dbReference>
<dbReference type="GO" id="GO:0046872">
    <property type="term" value="F:metal ion binding"/>
    <property type="evidence" value="ECO:0007669"/>
    <property type="project" value="UniProtKB-KW"/>
</dbReference>
<dbReference type="CDD" id="cd07331">
    <property type="entry name" value="M48C_Oma1_like"/>
    <property type="match status" value="1"/>
</dbReference>
<keyword evidence="3 6" id="KW-0378">Hydrolase</keyword>
<evidence type="ECO:0000256" key="2">
    <source>
        <dbReference type="ARBA" id="ARBA00022723"/>
    </source>
</evidence>
<reference evidence="9 11" key="2">
    <citation type="submission" date="2020-08" db="EMBL/GenBank/DDBJ databases">
        <title>Genomic Encyclopedia of Type Strains, Phase IV (KMG-IV): sequencing the most valuable type-strain genomes for metagenomic binning, comparative biology and taxonomic classification.</title>
        <authorList>
            <person name="Goeker M."/>
        </authorList>
    </citation>
    <scope>NUCLEOTIDE SEQUENCE [LARGE SCALE GENOMIC DNA]</scope>
    <source>
        <strain evidence="9 11">DSM 107085</strain>
    </source>
</reference>
<dbReference type="Proteomes" id="UP000560000">
    <property type="component" value="Unassembled WGS sequence"/>
</dbReference>
<keyword evidence="4 6" id="KW-0862">Zinc</keyword>
<keyword evidence="10" id="KW-1185">Reference proteome</keyword>
<evidence type="ECO:0000313" key="9">
    <source>
        <dbReference type="EMBL" id="MBB6183539.1"/>
    </source>
</evidence>
<sequence>MKRPAHHLIWIAVAVISTLTGCATSPTGRKQLMVVSDQQMSQLGTQAFQEMGRKGKFANAPRQRAYATCVAKALIAVLPPKWRNQDWQVQIIDEDSANAFALPGGRIGVNKGMFKIATTQDQLATVLGHELAHVVARHGAERVSDNMAVQGAVLAGTLYGASRGNDAGRTMAALGLGAEVGILLPFSRTQESEADILGQRYMAQAGFDPRAAVTLWQKMGQQGSKVPAFLSTHPAPSQRAGKLQQQAQQLMPVYQQARANGHAPNCRM</sequence>
<comment type="cofactor">
    <cofactor evidence="6">
        <name>Zn(2+)</name>
        <dbReference type="ChEBI" id="CHEBI:29105"/>
    </cofactor>
    <text evidence="6">Binds 1 zinc ion per subunit.</text>
</comment>
<dbReference type="Pfam" id="PF01435">
    <property type="entry name" value="Peptidase_M48"/>
    <property type="match status" value="1"/>
</dbReference>
<dbReference type="EMBL" id="JACHET010000001">
    <property type="protein sequence ID" value="MBB6183539.1"/>
    <property type="molecule type" value="Genomic_DNA"/>
</dbReference>
<comment type="caution">
    <text evidence="8">The sequence shown here is derived from an EMBL/GenBank/DDBJ whole genome shotgun (WGS) entry which is preliminary data.</text>
</comment>
<keyword evidence="1 6" id="KW-0645">Protease</keyword>
<gene>
    <name evidence="9" type="ORF">HNQ86_000884</name>
    <name evidence="8" type="ORF">LF63_0106725</name>
</gene>
<evidence type="ECO:0000256" key="3">
    <source>
        <dbReference type="ARBA" id="ARBA00022801"/>
    </source>
</evidence>
<evidence type="ECO:0000259" key="7">
    <source>
        <dbReference type="Pfam" id="PF01435"/>
    </source>
</evidence>
<keyword evidence="5 6" id="KW-0482">Metalloprotease</keyword>
<dbReference type="EMBL" id="JROI01000010">
    <property type="protein sequence ID" value="KGI78407.1"/>
    <property type="molecule type" value="Genomic_DNA"/>
</dbReference>
<organism evidence="8 10">
    <name type="scientific">Oleiagrimonas soli</name>
    <dbReference type="NCBI Taxonomy" id="1543381"/>
    <lineage>
        <taxon>Bacteria</taxon>
        <taxon>Pseudomonadati</taxon>
        <taxon>Pseudomonadota</taxon>
        <taxon>Gammaproteobacteria</taxon>
        <taxon>Lysobacterales</taxon>
        <taxon>Rhodanobacteraceae</taxon>
        <taxon>Oleiagrimonas</taxon>
    </lineage>
</organism>
<evidence type="ECO:0000256" key="4">
    <source>
        <dbReference type="ARBA" id="ARBA00022833"/>
    </source>
</evidence>
<dbReference type="InterPro" id="IPR001915">
    <property type="entry name" value="Peptidase_M48"/>
</dbReference>
<feature type="domain" description="Peptidase M48" evidence="7">
    <location>
        <begin position="83"/>
        <end position="245"/>
    </location>
</feature>
<name>A0A099CXR7_9GAMM</name>
<protein>
    <submittedName>
        <fullName evidence="8">Peptidase</fullName>
    </submittedName>
    <submittedName>
        <fullName evidence="9">Putative Zn-dependent protease</fullName>
    </submittedName>
</protein>